<evidence type="ECO:0000313" key="3">
    <source>
        <dbReference type="EMBL" id="KAI3424960.1"/>
    </source>
</evidence>
<keyword evidence="2" id="KW-0472">Membrane</keyword>
<dbReference type="EMBL" id="SIDB01000012">
    <property type="protein sequence ID" value="KAI3424960.1"/>
    <property type="molecule type" value="Genomic_DNA"/>
</dbReference>
<protein>
    <submittedName>
        <fullName evidence="3">Uncharacterized protein</fullName>
    </submittedName>
</protein>
<proteinExistence type="predicted"/>
<feature type="transmembrane region" description="Helical" evidence="2">
    <location>
        <begin position="107"/>
        <end position="126"/>
    </location>
</feature>
<keyword evidence="2" id="KW-1133">Transmembrane helix</keyword>
<feature type="transmembrane region" description="Helical" evidence="2">
    <location>
        <begin position="78"/>
        <end position="100"/>
    </location>
</feature>
<evidence type="ECO:0000256" key="2">
    <source>
        <dbReference type="SAM" id="Phobius"/>
    </source>
</evidence>
<keyword evidence="2" id="KW-0812">Transmembrane</keyword>
<gene>
    <name evidence="3" type="ORF">D9Q98_008341</name>
</gene>
<evidence type="ECO:0000256" key="1">
    <source>
        <dbReference type="SAM" id="MobiDB-lite"/>
    </source>
</evidence>
<dbReference type="AlphaFoldDB" id="A0A9D4YTG7"/>
<accession>A0A9D4YTG7</accession>
<feature type="region of interest" description="Disordered" evidence="1">
    <location>
        <begin position="179"/>
        <end position="200"/>
    </location>
</feature>
<dbReference type="Proteomes" id="UP001055712">
    <property type="component" value="Unassembled WGS sequence"/>
</dbReference>
<keyword evidence="4" id="KW-1185">Reference proteome</keyword>
<sequence length="200" mass="21740">MVDARKPLSSVTANRFFGVALLCVAVGTFLALGGIATAQSLCHDDSMLEYWTPGYAVFVVQFAPVNRWTCTWFQYSEWWALGAQLSFWAFISIAWCTGFLERHAMPMFANGAFASALCVNACWSLMEKGNYYTDYAYTLGAIAFAGFVIVMVFNGILGVALAEIVFAKKVAAEQLTGLSRDAGSSDGLKDKRDSPASSLV</sequence>
<organism evidence="3 4">
    <name type="scientific">Chlorella vulgaris</name>
    <name type="common">Green alga</name>
    <dbReference type="NCBI Taxonomy" id="3077"/>
    <lineage>
        <taxon>Eukaryota</taxon>
        <taxon>Viridiplantae</taxon>
        <taxon>Chlorophyta</taxon>
        <taxon>core chlorophytes</taxon>
        <taxon>Trebouxiophyceae</taxon>
        <taxon>Chlorellales</taxon>
        <taxon>Chlorellaceae</taxon>
        <taxon>Chlorella clade</taxon>
        <taxon>Chlorella</taxon>
    </lineage>
</organism>
<reference evidence="3" key="2">
    <citation type="submission" date="2020-11" db="EMBL/GenBank/DDBJ databases">
        <authorList>
            <person name="Cecchin M."/>
            <person name="Marcolungo L."/>
            <person name="Rossato M."/>
            <person name="Girolomoni L."/>
            <person name="Cosentino E."/>
            <person name="Cuine S."/>
            <person name="Li-Beisson Y."/>
            <person name="Delledonne M."/>
            <person name="Ballottari M."/>
        </authorList>
    </citation>
    <scope>NUCLEOTIDE SEQUENCE</scope>
    <source>
        <strain evidence="3">211/11P</strain>
        <tissue evidence="3">Whole cell</tissue>
    </source>
</reference>
<evidence type="ECO:0000313" key="4">
    <source>
        <dbReference type="Proteomes" id="UP001055712"/>
    </source>
</evidence>
<comment type="caution">
    <text evidence="3">The sequence shown here is derived from an EMBL/GenBank/DDBJ whole genome shotgun (WGS) entry which is preliminary data.</text>
</comment>
<reference evidence="3" key="1">
    <citation type="journal article" date="2019" name="Plant J.">
        <title>Chlorella vulgaris genome assembly and annotation reveals the molecular basis for metabolic acclimation to high light conditions.</title>
        <authorList>
            <person name="Cecchin M."/>
            <person name="Marcolungo L."/>
            <person name="Rossato M."/>
            <person name="Girolomoni L."/>
            <person name="Cosentino E."/>
            <person name="Cuine S."/>
            <person name="Li-Beisson Y."/>
            <person name="Delledonne M."/>
            <person name="Ballottari M."/>
        </authorList>
    </citation>
    <scope>NUCLEOTIDE SEQUENCE</scope>
    <source>
        <strain evidence="3">211/11P</strain>
    </source>
</reference>
<feature type="transmembrane region" description="Helical" evidence="2">
    <location>
        <begin position="138"/>
        <end position="162"/>
    </location>
</feature>
<dbReference type="OrthoDB" id="513168at2759"/>
<name>A0A9D4YTG7_CHLVU</name>